<name>A0A0N1HZS7_LEPSE</name>
<dbReference type="Pfam" id="PF13812">
    <property type="entry name" value="PPR_3"/>
    <property type="match status" value="2"/>
</dbReference>
<accession>A0A0N1HZS7</accession>
<dbReference type="FunFam" id="1.25.40.10:FF:000831">
    <property type="entry name" value="PPR repeat family, putative"/>
    <property type="match status" value="1"/>
</dbReference>
<dbReference type="Gene3D" id="1.25.40.10">
    <property type="entry name" value="Tetratricopeptide repeat domain"/>
    <property type="match status" value="3"/>
</dbReference>
<dbReference type="FunFam" id="1.25.40.10:FF:001032">
    <property type="entry name" value="PPR repeat family, putative"/>
    <property type="match status" value="1"/>
</dbReference>
<sequence>MLCSSRKTLSKALSPYAQALKQVALKGSVAMGPSAKEMEIEMYRKGVLPADYRPPVQGKWDDTIERWAYAWQFPAEEEYDDTVASVERNDAAMQQLLEFGDRLVSSPPSSSPRSGRSSSTYAPLDVGSRQPQQHPLLEASQKYNALEEDIKDLAAAEESEARPVMAVEQFSRETNIPIAYLDDESERTNASKELSVILAGAGLDLTEEGLVVALSALSRQHYYDAARAIFRFAGEVGLGPNAEMYKALMQHFSSNGKVNESMALVEEMKSNGITPRIGNWHELMRSFHNARDYPAVSHIVDNMKMYANIEPNEVTFALQLRALSKDTSQMNSLAESVQLFDQMENVYGYIAARPHYDALMFSLSQSPVPEMRLRCEELAQKMDLMGIPWNATTYLNLIRSAQVVGDVESVEKYLAKMRDERIPVNLMHLSWAIQAHVQRLIRANYEEMKEANADIYASWLDHMNTCFGIYELVVRRGWEMQTPFVNALLRLCCQITILSVEHLPDNTTAIGKFEEQANKIWADTFGEWHLKKDEYSYECYIALLAHQQRIDEAEKLFQQMILQEDLVPSRRTYECLIFMHLSSGEEGGAARALRYLEAMENARIPIRASLLKKIVRVNNAAGYKRDMKRRARRIMQAREEYLARKQEGIDFPLQPSSSPSPPTESEAATVAQPLPIPVNTTLAWWEEWKRSTVSKHELFAEENADGTPRGETFEEKNAALAKMGIDSAFKSPADVPALHKQKLLPKIRKEEGEVTGSLWALDGGELAYPKDGGGPEGWGVRLWRERALIKKEFQAVLDGKAAVPAFSEAGKAVRVAGDQLDIEESKASTPGELADWRRYPQHRYDDGTAKPASEMAHAVSPSAETVWQGEQRDSLAPYKSDAEIALESDNTFYSQLQEEAASKTDALIDVLKNKEENMVELVGQGPTRKSKYDYLEKWREMYRHGTLEAPETPPLRFGRSPGDHQDSLAATVRDWYQRNRKTPATEAQLRRWESEEARDADTRLSKKALQQNKRRRAHRRR</sequence>
<feature type="region of interest" description="Disordered" evidence="3">
    <location>
        <begin position="945"/>
        <end position="1021"/>
    </location>
</feature>
<dbReference type="InterPro" id="IPR002885">
    <property type="entry name" value="PPR_rpt"/>
</dbReference>
<dbReference type="AlphaFoldDB" id="A0A0N1HZS7"/>
<feature type="compositionally biased region" description="Low complexity" evidence="3">
    <location>
        <begin position="105"/>
        <end position="119"/>
    </location>
</feature>
<feature type="repeat" description="PPR" evidence="2">
    <location>
        <begin position="241"/>
        <end position="275"/>
    </location>
</feature>
<feature type="region of interest" description="Disordered" evidence="3">
    <location>
        <begin position="101"/>
        <end position="131"/>
    </location>
</feature>
<dbReference type="OrthoDB" id="185373at2759"/>
<feature type="compositionally biased region" description="Basic and acidic residues" evidence="3">
    <location>
        <begin position="988"/>
        <end position="1004"/>
    </location>
</feature>
<reference evidence="4 5" key="1">
    <citation type="journal article" date="2015" name="PLoS Pathog.">
        <title>Leptomonas seymouri: Adaptations to the Dixenous Life Cycle Analyzed by Genome Sequencing, Transcriptome Profiling and Co-infection with Leishmania donovani.</title>
        <authorList>
            <person name="Kraeva N."/>
            <person name="Butenko A."/>
            <person name="Hlavacova J."/>
            <person name="Kostygov A."/>
            <person name="Myskova J."/>
            <person name="Grybchuk D."/>
            <person name="Lestinova T."/>
            <person name="Votypka J."/>
            <person name="Volf P."/>
            <person name="Opperdoes F."/>
            <person name="Flegontov P."/>
            <person name="Lukes J."/>
            <person name="Yurchenko V."/>
        </authorList>
    </citation>
    <scope>NUCLEOTIDE SEQUENCE [LARGE SCALE GENOMIC DNA]</scope>
    <source>
        <strain evidence="4 5">ATCC 30220</strain>
    </source>
</reference>
<evidence type="ECO:0000256" key="3">
    <source>
        <dbReference type="SAM" id="MobiDB-lite"/>
    </source>
</evidence>
<gene>
    <name evidence="4" type="ORF">ABL78_7975</name>
</gene>
<comment type="caution">
    <text evidence="4">The sequence shown here is derived from an EMBL/GenBank/DDBJ whole genome shotgun (WGS) entry which is preliminary data.</text>
</comment>
<dbReference type="OMA" id="IAARPHY"/>
<dbReference type="Proteomes" id="UP000038009">
    <property type="component" value="Unassembled WGS sequence"/>
</dbReference>
<keyword evidence="1" id="KW-0677">Repeat</keyword>
<evidence type="ECO:0000256" key="2">
    <source>
        <dbReference type="PROSITE-ProRule" id="PRU00708"/>
    </source>
</evidence>
<dbReference type="PANTHER" id="PTHR47447:SF17">
    <property type="entry name" value="OS12G0638900 PROTEIN"/>
    <property type="match status" value="1"/>
</dbReference>
<organism evidence="4 5">
    <name type="scientific">Leptomonas seymouri</name>
    <dbReference type="NCBI Taxonomy" id="5684"/>
    <lineage>
        <taxon>Eukaryota</taxon>
        <taxon>Discoba</taxon>
        <taxon>Euglenozoa</taxon>
        <taxon>Kinetoplastea</taxon>
        <taxon>Metakinetoplastina</taxon>
        <taxon>Trypanosomatida</taxon>
        <taxon>Trypanosomatidae</taxon>
        <taxon>Leishmaniinae</taxon>
        <taxon>Leptomonas</taxon>
    </lineage>
</organism>
<evidence type="ECO:0000313" key="4">
    <source>
        <dbReference type="EMBL" id="KPI83002.1"/>
    </source>
</evidence>
<evidence type="ECO:0008006" key="6">
    <source>
        <dbReference type="Google" id="ProtNLM"/>
    </source>
</evidence>
<dbReference type="PANTHER" id="PTHR47447">
    <property type="entry name" value="OS03G0856100 PROTEIN"/>
    <property type="match status" value="1"/>
</dbReference>
<dbReference type="NCBIfam" id="TIGR00756">
    <property type="entry name" value="PPR"/>
    <property type="match status" value="2"/>
</dbReference>
<feature type="repeat" description="PPR" evidence="2">
    <location>
        <begin position="533"/>
        <end position="568"/>
    </location>
</feature>
<keyword evidence="5" id="KW-1185">Reference proteome</keyword>
<protein>
    <recommendedName>
        <fullName evidence="6">Pentacotripeptide-repeat region of PRORP domain-containing protein</fullName>
    </recommendedName>
</protein>
<feature type="compositionally biased region" description="Basic residues" evidence="3">
    <location>
        <begin position="1012"/>
        <end position="1021"/>
    </location>
</feature>
<evidence type="ECO:0000313" key="5">
    <source>
        <dbReference type="Proteomes" id="UP000038009"/>
    </source>
</evidence>
<dbReference type="VEuPathDB" id="TriTrypDB:Lsey_0461_0010"/>
<evidence type="ECO:0000256" key="1">
    <source>
        <dbReference type="ARBA" id="ARBA00022737"/>
    </source>
</evidence>
<dbReference type="EMBL" id="LJSK01000461">
    <property type="protein sequence ID" value="KPI83002.1"/>
    <property type="molecule type" value="Genomic_DNA"/>
</dbReference>
<feature type="region of interest" description="Disordered" evidence="3">
    <location>
        <begin position="648"/>
        <end position="670"/>
    </location>
</feature>
<dbReference type="InterPro" id="IPR011990">
    <property type="entry name" value="TPR-like_helical_dom_sf"/>
</dbReference>
<dbReference type="PROSITE" id="PS51375">
    <property type="entry name" value="PPR"/>
    <property type="match status" value="2"/>
</dbReference>
<proteinExistence type="predicted"/>